<keyword evidence="7 8" id="KW-0131">Cell cycle</keyword>
<gene>
    <name evidence="8 9" type="primary">ezrA</name>
    <name evidence="9" type="ORF">FFL34_02960</name>
</gene>
<dbReference type="Pfam" id="PF06160">
    <property type="entry name" value="EzrA"/>
    <property type="match status" value="1"/>
</dbReference>
<keyword evidence="2 8" id="KW-0812">Transmembrane</keyword>
<sequence length="563" mass="66138">MAYVIGTILAVIALIIIGLIMRKKVYDVVDRLETWKMDIMNRNVASELGRIKQLNLSGETQEKFESWRDRWEQIIAKELPDIEEYLFDAEEAADRYRFSSAKKTLRYAEQTLRRIEKDIENMLTELDQLMNSEESARKEVEQIGPDIKSLRKYLIHNRFSFGKADVRFEVEIDELEEELSHYDDLVESGDYSKARELADNVKQKLDALQTEIEAFPDTYHKCKKELPEQLDELVKGLREMKQDGYRVEHLGFEKEIHDYQRRLIDCKNLLEKGDMAQANELIPEIDERIDEMYQLLEKEALAKNYVETKITNYRDALYSLEDKFNLTKEDMETLKQTYYVEDSDMEKYLSLDKSIVQLRNRLEEITDGLEKDNTAHSQLRDELEKGFQELDALQEKHEAFKERIHNLRKDETEAKAKLAEMKNELYNVNRKLKKSNIPGIPSYIWDKMEEAAMKNNRVFKTLEKQPLDITEVQQVLSEAETAVEGVIEQTDVMLDQAYLTEQVIQYANRYRSQYPALAAKLSEAERLFRSYEYDLALDQAARAVEEVDPGSLKRIESFQKAVN</sequence>
<dbReference type="EMBL" id="VCIA01000001">
    <property type="protein sequence ID" value="TMN21185.1"/>
    <property type="molecule type" value="Genomic_DNA"/>
</dbReference>
<proteinExistence type="inferred from homology"/>
<dbReference type="GO" id="GO:0005940">
    <property type="term" value="C:septin ring"/>
    <property type="evidence" value="ECO:0007669"/>
    <property type="project" value="InterPro"/>
</dbReference>
<feature type="topological domain" description="Extracellular" evidence="8">
    <location>
        <begin position="1"/>
        <end position="2"/>
    </location>
</feature>
<evidence type="ECO:0000256" key="4">
    <source>
        <dbReference type="ARBA" id="ARBA00023054"/>
    </source>
</evidence>
<name>A0A5S3QH21_9BACI</name>
<comment type="subcellular location">
    <subcellularLocation>
        <location evidence="8">Cell membrane</location>
        <topology evidence="8">Single-pass membrane protein</topology>
    </subcellularLocation>
    <text evidence="8">Colocalized with FtsZ to the nascent septal site.</text>
</comment>
<evidence type="ECO:0000256" key="6">
    <source>
        <dbReference type="ARBA" id="ARBA00023210"/>
    </source>
</evidence>
<reference evidence="9 10" key="1">
    <citation type="submission" date="2019-05" db="EMBL/GenBank/DDBJ databases">
        <title>Genomic analysis of Lentibacillus sp. NKC220-2.</title>
        <authorList>
            <person name="Oh Y.J."/>
        </authorList>
    </citation>
    <scope>NUCLEOTIDE SEQUENCE [LARGE SCALE GENOMIC DNA]</scope>
    <source>
        <strain evidence="9 10">NKC220-2</strain>
    </source>
</reference>
<dbReference type="OrthoDB" id="1654473at2"/>
<evidence type="ECO:0000256" key="2">
    <source>
        <dbReference type="ARBA" id="ARBA00022692"/>
    </source>
</evidence>
<feature type="topological domain" description="Cytoplasmic" evidence="8">
    <location>
        <begin position="22"/>
        <end position="563"/>
    </location>
</feature>
<dbReference type="InterPro" id="IPR010379">
    <property type="entry name" value="EzrA"/>
</dbReference>
<comment type="similarity">
    <text evidence="8">Belongs to the EzrA family.</text>
</comment>
<dbReference type="NCBIfam" id="NF003413">
    <property type="entry name" value="PRK04778.1-7"/>
    <property type="match status" value="1"/>
</dbReference>
<organism evidence="9 10">
    <name type="scientific">Lentibacillus cibarius</name>
    <dbReference type="NCBI Taxonomy" id="2583219"/>
    <lineage>
        <taxon>Bacteria</taxon>
        <taxon>Bacillati</taxon>
        <taxon>Bacillota</taxon>
        <taxon>Bacilli</taxon>
        <taxon>Bacillales</taxon>
        <taxon>Bacillaceae</taxon>
        <taxon>Lentibacillus</taxon>
    </lineage>
</organism>
<keyword evidence="3 8" id="KW-1133">Transmembrane helix</keyword>
<dbReference type="GO" id="GO:0005886">
    <property type="term" value="C:plasma membrane"/>
    <property type="evidence" value="ECO:0007669"/>
    <property type="project" value="UniProtKB-SubCell"/>
</dbReference>
<feature type="coiled-coil region" evidence="8">
    <location>
        <begin position="376"/>
        <end position="431"/>
    </location>
</feature>
<dbReference type="GO" id="GO:0000917">
    <property type="term" value="P:division septum assembly"/>
    <property type="evidence" value="ECO:0007669"/>
    <property type="project" value="UniProtKB-KW"/>
</dbReference>
<evidence type="ECO:0000313" key="10">
    <source>
        <dbReference type="Proteomes" id="UP000306980"/>
    </source>
</evidence>
<dbReference type="GO" id="GO:0000921">
    <property type="term" value="P:septin ring assembly"/>
    <property type="evidence" value="ECO:0007669"/>
    <property type="project" value="InterPro"/>
</dbReference>
<evidence type="ECO:0000256" key="1">
    <source>
        <dbReference type="ARBA" id="ARBA00022618"/>
    </source>
</evidence>
<evidence type="ECO:0000313" key="9">
    <source>
        <dbReference type="EMBL" id="TMN21185.1"/>
    </source>
</evidence>
<keyword evidence="6 8" id="KW-0717">Septation</keyword>
<dbReference type="Proteomes" id="UP000306980">
    <property type="component" value="Unassembled WGS sequence"/>
</dbReference>
<dbReference type="HAMAP" id="MF_00728">
    <property type="entry name" value="EzrA"/>
    <property type="match status" value="1"/>
</dbReference>
<dbReference type="AlphaFoldDB" id="A0A5S3QH21"/>
<comment type="function">
    <text evidence="8">Negative regulator of FtsZ ring formation; modulates the frequency and position of FtsZ ring formation. Inhibits FtsZ ring formation at polar sites. Interacts either with FtsZ or with one of its binding partners to promote depolymerization.</text>
</comment>
<keyword evidence="5 8" id="KW-0472">Membrane</keyword>
<protein>
    <recommendedName>
        <fullName evidence="8">Septation ring formation regulator EzrA</fullName>
    </recommendedName>
</protein>
<evidence type="ECO:0000256" key="5">
    <source>
        <dbReference type="ARBA" id="ARBA00023136"/>
    </source>
</evidence>
<evidence type="ECO:0000256" key="8">
    <source>
        <dbReference type="HAMAP-Rule" id="MF_00728"/>
    </source>
</evidence>
<comment type="caution">
    <text evidence="9">The sequence shown here is derived from an EMBL/GenBank/DDBJ whole genome shotgun (WGS) entry which is preliminary data.</text>
</comment>
<keyword evidence="4 8" id="KW-0175">Coiled coil</keyword>
<accession>A0A5S3QH21</accession>
<evidence type="ECO:0000256" key="7">
    <source>
        <dbReference type="ARBA" id="ARBA00023306"/>
    </source>
</evidence>
<feature type="coiled-coil region" evidence="8">
    <location>
        <begin position="105"/>
        <end position="139"/>
    </location>
</feature>
<keyword evidence="1 8" id="KW-0132">Cell division</keyword>
<keyword evidence="8" id="KW-1003">Cell membrane</keyword>
<evidence type="ECO:0000256" key="3">
    <source>
        <dbReference type="ARBA" id="ARBA00022989"/>
    </source>
</evidence>
<dbReference type="RefSeq" id="WP_138601235.1">
    <property type="nucleotide sequence ID" value="NZ_VCIA01000001.1"/>
</dbReference>